<dbReference type="AlphaFoldDB" id="A0A382V5L8"/>
<reference evidence="1" key="1">
    <citation type="submission" date="2018-05" db="EMBL/GenBank/DDBJ databases">
        <authorList>
            <person name="Lanie J.A."/>
            <person name="Ng W.-L."/>
            <person name="Kazmierczak K.M."/>
            <person name="Andrzejewski T.M."/>
            <person name="Davidsen T.M."/>
            <person name="Wayne K.J."/>
            <person name="Tettelin H."/>
            <person name="Glass J.I."/>
            <person name="Rusch D."/>
            <person name="Podicherti R."/>
            <person name="Tsui H.-C.T."/>
            <person name="Winkler M.E."/>
        </authorList>
    </citation>
    <scope>NUCLEOTIDE SEQUENCE</scope>
</reference>
<gene>
    <name evidence="1" type="ORF">METZ01_LOCUS394581</name>
</gene>
<dbReference type="InterPro" id="IPR010344">
    <property type="entry name" value="YbjH"/>
</dbReference>
<organism evidence="1">
    <name type="scientific">marine metagenome</name>
    <dbReference type="NCBI Taxonomy" id="408172"/>
    <lineage>
        <taxon>unclassified sequences</taxon>
        <taxon>metagenomes</taxon>
        <taxon>ecological metagenomes</taxon>
    </lineage>
</organism>
<dbReference type="Pfam" id="PF06082">
    <property type="entry name" value="YjbH"/>
    <property type="match status" value="1"/>
</dbReference>
<proteinExistence type="predicted"/>
<accession>A0A382V5L8</accession>
<protein>
    <submittedName>
        <fullName evidence="1">Uncharacterized protein</fullName>
    </submittedName>
</protein>
<name>A0A382V5L8_9ZZZZ</name>
<sequence length="187" mass="20766">MKRFCFSLVLSIYSLSTLGGIDDYFPSQPIPSSSNVGETGLLVLPNARFMEEGVLKIGISASFPQEFTSIVASPFSWMEATYRYTEIENLFYGPFSYSGNQSYKDKGFDVKFRLINETKYLPSVAFGIRDMGGTGMTAAEYFVLSKRFGRLDATLGMGFGALGLDANIRNPFVSFHESFNYRNSSIG</sequence>
<evidence type="ECO:0000313" key="1">
    <source>
        <dbReference type="EMBL" id="SVD41727.1"/>
    </source>
</evidence>
<dbReference type="EMBL" id="UINC01149326">
    <property type="protein sequence ID" value="SVD41727.1"/>
    <property type="molecule type" value="Genomic_DNA"/>
</dbReference>
<feature type="non-terminal residue" evidence="1">
    <location>
        <position position="187"/>
    </location>
</feature>